<reference evidence="8" key="1">
    <citation type="submission" date="2016-11" db="UniProtKB">
        <authorList>
            <consortium name="WormBaseParasite"/>
        </authorList>
    </citation>
    <scope>IDENTIFICATION</scope>
</reference>
<feature type="compositionally biased region" description="Low complexity" evidence="5">
    <location>
        <begin position="340"/>
        <end position="352"/>
    </location>
</feature>
<dbReference type="GO" id="GO:0016020">
    <property type="term" value="C:membrane"/>
    <property type="evidence" value="ECO:0007669"/>
    <property type="project" value="UniProtKB-SubCell"/>
</dbReference>
<comment type="subcellular location">
    <subcellularLocation>
        <location evidence="1">Membrane</location>
        <topology evidence="1">Multi-pass membrane protein</topology>
    </subcellularLocation>
</comment>
<evidence type="ECO:0000256" key="2">
    <source>
        <dbReference type="ARBA" id="ARBA00022692"/>
    </source>
</evidence>
<keyword evidence="7" id="KW-1185">Reference proteome</keyword>
<dbReference type="InterPro" id="IPR024041">
    <property type="entry name" value="NH4_transpt_AmtB-like_dom"/>
</dbReference>
<dbReference type="WBParaSite" id="maker-unitig_25905-snap-gene-0.2-mRNA-1">
    <property type="protein sequence ID" value="maker-unitig_25905-snap-gene-0.2-mRNA-1"/>
    <property type="gene ID" value="maker-unitig_25905-snap-gene-0.2"/>
</dbReference>
<keyword evidence="2" id="KW-0812">Transmembrane</keyword>
<evidence type="ECO:0000313" key="7">
    <source>
        <dbReference type="Proteomes" id="UP000095280"/>
    </source>
</evidence>
<evidence type="ECO:0000313" key="8">
    <source>
        <dbReference type="WBParaSite" id="maker-unitig_25905-snap-gene-0.2-mRNA-1"/>
    </source>
</evidence>
<feature type="region of interest" description="Disordered" evidence="5">
    <location>
        <begin position="29"/>
        <end position="48"/>
    </location>
</feature>
<organism evidence="7 8">
    <name type="scientific">Macrostomum lignano</name>
    <dbReference type="NCBI Taxonomy" id="282301"/>
    <lineage>
        <taxon>Eukaryota</taxon>
        <taxon>Metazoa</taxon>
        <taxon>Spiralia</taxon>
        <taxon>Lophotrochozoa</taxon>
        <taxon>Platyhelminthes</taxon>
        <taxon>Rhabditophora</taxon>
        <taxon>Macrostomorpha</taxon>
        <taxon>Macrostomida</taxon>
        <taxon>Macrostomidae</taxon>
        <taxon>Macrostomum</taxon>
    </lineage>
</organism>
<dbReference type="GO" id="GO:0008519">
    <property type="term" value="F:ammonium channel activity"/>
    <property type="evidence" value="ECO:0007669"/>
    <property type="project" value="InterPro"/>
</dbReference>
<keyword evidence="3" id="KW-1133">Transmembrane helix</keyword>
<sequence length="400" mass="42068">LRRPPGWCTIRSAAVPLSSPPPISRRRCGSAAFRAASRRPPERNSRPLVPLASLAPSFSTSGFFAFKRRSQARPYRLGGDGQVVASGHGVNTCLSGQQRAIAPCCWTAARSTTWSLLATINEGLAAHCTLMRGRPGHPCRLARHGRHMPLAANSMHPWGAVATGAIPPPSTCASAQLVISVGIDDPLEAVGVHFGGGLAGLLVDWHGSDLAAWSVPRLWWPGPAAWPCCCLAGSGLSAARACPRRWRSKGWTCRSTLSRPTRWWPTARLGDTVPDLSPSGQWKAYMLAAAAKTTQLSGSCSSRHAASCLPIALSESASSIRASSPLQRASPQVQQAVSGARPARAAAQPAAPCKQATKHPPVAAARQLGASICGGSREFQLDLRPAWNVDGHSGDLEPGS</sequence>
<feature type="compositionally biased region" description="Polar residues" evidence="5">
    <location>
        <begin position="325"/>
        <end position="337"/>
    </location>
</feature>
<feature type="domain" description="Ammonium transporter AmtB-like" evidence="6">
    <location>
        <begin position="151"/>
        <end position="203"/>
    </location>
</feature>
<dbReference type="Pfam" id="PF00909">
    <property type="entry name" value="Ammonium_transp"/>
    <property type="match status" value="1"/>
</dbReference>
<dbReference type="Gene3D" id="1.10.3430.10">
    <property type="entry name" value="Ammonium transporter AmtB like domains"/>
    <property type="match status" value="1"/>
</dbReference>
<keyword evidence="4" id="KW-0472">Membrane</keyword>
<dbReference type="Proteomes" id="UP000095280">
    <property type="component" value="Unplaced"/>
</dbReference>
<evidence type="ECO:0000256" key="3">
    <source>
        <dbReference type="ARBA" id="ARBA00022989"/>
    </source>
</evidence>
<dbReference type="InterPro" id="IPR029020">
    <property type="entry name" value="Ammonium/urea_transptr"/>
</dbReference>
<accession>A0A1I8FA62</accession>
<evidence type="ECO:0000256" key="4">
    <source>
        <dbReference type="ARBA" id="ARBA00023136"/>
    </source>
</evidence>
<evidence type="ECO:0000256" key="1">
    <source>
        <dbReference type="ARBA" id="ARBA00004141"/>
    </source>
</evidence>
<feature type="region of interest" description="Disordered" evidence="5">
    <location>
        <begin position="322"/>
        <end position="358"/>
    </location>
</feature>
<dbReference type="AlphaFoldDB" id="A0A1I8FA62"/>
<evidence type="ECO:0000256" key="5">
    <source>
        <dbReference type="SAM" id="MobiDB-lite"/>
    </source>
</evidence>
<dbReference type="SUPFAM" id="SSF111352">
    <property type="entry name" value="Ammonium transporter"/>
    <property type="match status" value="1"/>
</dbReference>
<name>A0A1I8FA62_9PLAT</name>
<protein>
    <submittedName>
        <fullName evidence="8">Ammonium_transp domain-containing protein</fullName>
    </submittedName>
</protein>
<evidence type="ECO:0000259" key="6">
    <source>
        <dbReference type="Pfam" id="PF00909"/>
    </source>
</evidence>
<proteinExistence type="predicted"/>